<evidence type="ECO:0000313" key="2">
    <source>
        <dbReference type="Proteomes" id="UP000499080"/>
    </source>
</evidence>
<gene>
    <name evidence="1" type="ORF">AVEN_191489_1</name>
</gene>
<keyword evidence="2" id="KW-1185">Reference proteome</keyword>
<dbReference type="AlphaFoldDB" id="A0A4Y2UFG0"/>
<dbReference type="Proteomes" id="UP000499080">
    <property type="component" value="Unassembled WGS sequence"/>
</dbReference>
<organism evidence="1 2">
    <name type="scientific">Araneus ventricosus</name>
    <name type="common">Orbweaver spider</name>
    <name type="synonym">Epeira ventricosa</name>
    <dbReference type="NCBI Taxonomy" id="182803"/>
    <lineage>
        <taxon>Eukaryota</taxon>
        <taxon>Metazoa</taxon>
        <taxon>Ecdysozoa</taxon>
        <taxon>Arthropoda</taxon>
        <taxon>Chelicerata</taxon>
        <taxon>Arachnida</taxon>
        <taxon>Araneae</taxon>
        <taxon>Araneomorphae</taxon>
        <taxon>Entelegynae</taxon>
        <taxon>Araneoidea</taxon>
        <taxon>Araneidae</taxon>
        <taxon>Araneus</taxon>
    </lineage>
</organism>
<comment type="caution">
    <text evidence="1">The sequence shown here is derived from an EMBL/GenBank/DDBJ whole genome shotgun (WGS) entry which is preliminary data.</text>
</comment>
<dbReference type="EMBL" id="BGPR01036547">
    <property type="protein sequence ID" value="GBO11799.1"/>
    <property type="molecule type" value="Genomic_DNA"/>
</dbReference>
<proteinExistence type="predicted"/>
<accession>A0A4Y2UFG0</accession>
<sequence length="97" mass="10811">MVRNSQKSTSQVPLSRLFLKGRLEAVPGSIELRPQEMDELSRTNWTHLPCLSPKVSDLLSQRARLTQTGILALGKFFMDPPGTACSVMKGCFFMNVI</sequence>
<evidence type="ECO:0000313" key="1">
    <source>
        <dbReference type="EMBL" id="GBO11799.1"/>
    </source>
</evidence>
<protein>
    <submittedName>
        <fullName evidence="1">Uncharacterized protein</fullName>
    </submittedName>
</protein>
<reference evidence="1 2" key="1">
    <citation type="journal article" date="2019" name="Sci. Rep.">
        <title>Orb-weaving spider Araneus ventricosus genome elucidates the spidroin gene catalogue.</title>
        <authorList>
            <person name="Kono N."/>
            <person name="Nakamura H."/>
            <person name="Ohtoshi R."/>
            <person name="Moran D.A.P."/>
            <person name="Shinohara A."/>
            <person name="Yoshida Y."/>
            <person name="Fujiwara M."/>
            <person name="Mori M."/>
            <person name="Tomita M."/>
            <person name="Arakawa K."/>
        </authorList>
    </citation>
    <scope>NUCLEOTIDE SEQUENCE [LARGE SCALE GENOMIC DNA]</scope>
</reference>
<name>A0A4Y2UFG0_ARAVE</name>